<evidence type="ECO:0000259" key="3">
    <source>
        <dbReference type="PROSITE" id="PS51710"/>
    </source>
</evidence>
<dbReference type="GO" id="GO:0042254">
    <property type="term" value="P:ribosome biogenesis"/>
    <property type="evidence" value="ECO:0007669"/>
    <property type="project" value="UniProtKB-UniRule"/>
</dbReference>
<accession>A0A7M5UP87</accession>
<dbReference type="PROSITE" id="PS51883">
    <property type="entry name" value="OBG"/>
    <property type="match status" value="1"/>
</dbReference>
<dbReference type="EnsemblMetazoa" id="CLYHEMT000372.1">
    <property type="protein sequence ID" value="CLYHEMP000372.1"/>
    <property type="gene ID" value="CLYHEMG000372"/>
</dbReference>
<dbReference type="InterPro" id="IPR006169">
    <property type="entry name" value="GTP1_OBG_dom"/>
</dbReference>
<name>A0A7M5UP87_9CNID</name>
<dbReference type="InterPro" id="IPR027417">
    <property type="entry name" value="P-loop_NTPase"/>
</dbReference>
<evidence type="ECO:0000256" key="2">
    <source>
        <dbReference type="ARBA" id="ARBA00023134"/>
    </source>
</evidence>
<keyword evidence="2" id="KW-0342">GTP-binding</keyword>
<dbReference type="Proteomes" id="UP000594262">
    <property type="component" value="Unplaced"/>
</dbReference>
<protein>
    <submittedName>
        <fullName evidence="5">Uncharacterized protein</fullName>
    </submittedName>
</protein>
<dbReference type="GO" id="GO:0005525">
    <property type="term" value="F:GTP binding"/>
    <property type="evidence" value="ECO:0007669"/>
    <property type="project" value="UniProtKB-KW"/>
</dbReference>
<dbReference type="InterPro" id="IPR031167">
    <property type="entry name" value="G_OBG"/>
</dbReference>
<dbReference type="SUPFAM" id="SSF52540">
    <property type="entry name" value="P-loop containing nucleoside triphosphate hydrolases"/>
    <property type="match status" value="1"/>
</dbReference>
<dbReference type="GeneID" id="136806879"/>
<dbReference type="CDD" id="cd01898">
    <property type="entry name" value="Obg"/>
    <property type="match status" value="1"/>
</dbReference>
<reference evidence="5" key="1">
    <citation type="submission" date="2021-01" db="UniProtKB">
        <authorList>
            <consortium name="EnsemblMetazoa"/>
        </authorList>
    </citation>
    <scope>IDENTIFICATION</scope>
</reference>
<evidence type="ECO:0000313" key="5">
    <source>
        <dbReference type="EnsemblMetazoa" id="CLYHEMP000372.1"/>
    </source>
</evidence>
<dbReference type="OrthoDB" id="347018at2759"/>
<keyword evidence="1" id="KW-0547">Nucleotide-binding</keyword>
<dbReference type="PANTHER" id="PTHR11702:SF43">
    <property type="entry name" value="GTP-BINDING PROTEIN 10"/>
    <property type="match status" value="1"/>
</dbReference>
<dbReference type="GO" id="GO:0003924">
    <property type="term" value="F:GTPase activity"/>
    <property type="evidence" value="ECO:0007669"/>
    <property type="project" value="InterPro"/>
</dbReference>
<dbReference type="SUPFAM" id="SSF82051">
    <property type="entry name" value="Obg GTP-binding protein N-terminal domain"/>
    <property type="match status" value="1"/>
</dbReference>
<dbReference type="InterPro" id="IPR006073">
    <property type="entry name" value="GTP-bd"/>
</dbReference>
<dbReference type="Gene3D" id="3.40.50.300">
    <property type="entry name" value="P-loop containing nucleotide triphosphate hydrolases"/>
    <property type="match status" value="1"/>
</dbReference>
<dbReference type="AlphaFoldDB" id="A0A7M5UP87"/>
<dbReference type="Pfam" id="PF01926">
    <property type="entry name" value="MMR_HSR1"/>
    <property type="match status" value="1"/>
</dbReference>
<dbReference type="InterPro" id="IPR045086">
    <property type="entry name" value="OBG_GTPase"/>
</dbReference>
<keyword evidence="6" id="KW-1185">Reference proteome</keyword>
<organism evidence="5 6">
    <name type="scientific">Clytia hemisphaerica</name>
    <dbReference type="NCBI Taxonomy" id="252671"/>
    <lineage>
        <taxon>Eukaryota</taxon>
        <taxon>Metazoa</taxon>
        <taxon>Cnidaria</taxon>
        <taxon>Hydrozoa</taxon>
        <taxon>Hydroidolina</taxon>
        <taxon>Leptothecata</taxon>
        <taxon>Obeliida</taxon>
        <taxon>Clytiidae</taxon>
        <taxon>Clytia</taxon>
    </lineage>
</organism>
<evidence type="ECO:0000256" key="1">
    <source>
        <dbReference type="ARBA" id="ARBA00022741"/>
    </source>
</evidence>
<feature type="domain" description="Obg" evidence="4">
    <location>
        <begin position="33"/>
        <end position="168"/>
    </location>
</feature>
<dbReference type="Pfam" id="PF01018">
    <property type="entry name" value="GTP1_OBG"/>
    <property type="match status" value="1"/>
</dbReference>
<evidence type="ECO:0000259" key="4">
    <source>
        <dbReference type="PROSITE" id="PS51883"/>
    </source>
</evidence>
<dbReference type="InterPro" id="IPR036726">
    <property type="entry name" value="GTP1_OBG_dom_sf"/>
</dbReference>
<evidence type="ECO:0000313" key="6">
    <source>
        <dbReference type="Proteomes" id="UP000594262"/>
    </source>
</evidence>
<dbReference type="Gene3D" id="2.70.210.12">
    <property type="entry name" value="GTP1/OBG domain"/>
    <property type="match status" value="1"/>
</dbReference>
<dbReference type="GO" id="GO:0005739">
    <property type="term" value="C:mitochondrion"/>
    <property type="evidence" value="ECO:0007669"/>
    <property type="project" value="TreeGrafter"/>
</dbReference>
<dbReference type="PRINTS" id="PR00326">
    <property type="entry name" value="GTP1OBG"/>
</dbReference>
<dbReference type="PANTHER" id="PTHR11702">
    <property type="entry name" value="DEVELOPMENTALLY REGULATED GTP-BINDING PROTEIN-RELATED"/>
    <property type="match status" value="1"/>
</dbReference>
<sequence>MLLTNFLFKKYSSSSANITAAQLKPATTSFKQSKIVDKIRLYVRGGSGGQGCPSSGGIGSSGGHVFIKCTKGASLRPYILQKNRRIIAEHGAQYKKGQMKMKASKNAFIVVPPGTEIKSGENMLLHDMNIDGDIIKIANGGSGGSSKTKDFNGLKGERKNISLELKTIADVALTGFPNAGKSSLLRLISRARPKVGNYPFTTINPMVGSVFYTDNSQLSVADLPGLIEDAHLNKGMGHRFLRHVERTNLITLVVDVNGFQLKSSQPYRSPIDTIILLLKELFLYQDILLDRPLLLVLNKMDTENAAQKANQIYDDLLNIKNHPLIMDCEFSEEILNAVEGLCCDNFQNVFPLSATTGEGADQFKEALYHILPRNVNTDEEYDEDLDLD</sequence>
<proteinExistence type="predicted"/>
<dbReference type="PROSITE" id="PS51710">
    <property type="entry name" value="G_OBG"/>
    <property type="match status" value="1"/>
</dbReference>
<feature type="domain" description="OBG-type G" evidence="3">
    <location>
        <begin position="169"/>
        <end position="372"/>
    </location>
</feature>
<dbReference type="RefSeq" id="XP_066919562.1">
    <property type="nucleotide sequence ID" value="XM_067063461.1"/>
</dbReference>